<dbReference type="AlphaFoldDB" id="A0A850QK32"/>
<reference evidence="1 2" key="1">
    <citation type="submission" date="2020-06" db="EMBL/GenBank/DDBJ databases">
        <authorList>
            <person name="Qiu C."/>
            <person name="Liu Z."/>
        </authorList>
    </citation>
    <scope>NUCLEOTIDE SEQUENCE [LARGE SCALE GENOMIC DNA]</scope>
    <source>
        <strain evidence="1 2">EM 1</strain>
    </source>
</reference>
<accession>A0A850QK32</accession>
<sequence length="85" mass="9266">MTQCLKVSQLPDGSLRLEPDVQQDLQLCQYVLQTGAEVGNSLTTLTPAQGTEISMYVMGVWAVAWGFKQVAKTLSMGSENEIESN</sequence>
<name>A0A850QK32_9BURK</name>
<comment type="caution">
    <text evidence="1">The sequence shown here is derived from an EMBL/GenBank/DDBJ whole genome shotgun (WGS) entry which is preliminary data.</text>
</comment>
<organism evidence="1 2">
    <name type="scientific">Undibacterium oligocarboniphilum</name>
    <dbReference type="NCBI Taxonomy" id="666702"/>
    <lineage>
        <taxon>Bacteria</taxon>
        <taxon>Pseudomonadati</taxon>
        <taxon>Pseudomonadota</taxon>
        <taxon>Betaproteobacteria</taxon>
        <taxon>Burkholderiales</taxon>
        <taxon>Oxalobacteraceae</taxon>
        <taxon>Undibacterium</taxon>
    </lineage>
</organism>
<dbReference type="RefSeq" id="WP_176805224.1">
    <property type="nucleotide sequence ID" value="NZ_JABXYJ010000018.1"/>
</dbReference>
<proteinExistence type="predicted"/>
<gene>
    <name evidence="1" type="ORF">HV832_16895</name>
</gene>
<dbReference type="EMBL" id="JABXYJ010000018">
    <property type="protein sequence ID" value="NVO79497.1"/>
    <property type="molecule type" value="Genomic_DNA"/>
</dbReference>
<protein>
    <submittedName>
        <fullName evidence="1">Uncharacterized protein</fullName>
    </submittedName>
</protein>
<dbReference type="Proteomes" id="UP000588051">
    <property type="component" value="Unassembled WGS sequence"/>
</dbReference>
<evidence type="ECO:0000313" key="2">
    <source>
        <dbReference type="Proteomes" id="UP000588051"/>
    </source>
</evidence>
<keyword evidence="2" id="KW-1185">Reference proteome</keyword>
<evidence type="ECO:0000313" key="1">
    <source>
        <dbReference type="EMBL" id="NVO79497.1"/>
    </source>
</evidence>